<dbReference type="OrthoDB" id="1522602at2"/>
<name>A0A521D711_9SPHI</name>
<dbReference type="AlphaFoldDB" id="A0A521D711"/>
<dbReference type="RefSeq" id="WP_142603908.1">
    <property type="nucleotide sequence ID" value="NZ_FXSZ01000006.1"/>
</dbReference>
<keyword evidence="4" id="KW-1185">Reference proteome</keyword>
<dbReference type="Pfam" id="PF17116">
    <property type="entry name" value="T9SS_plug_1st"/>
    <property type="match status" value="1"/>
</dbReference>
<keyword evidence="1" id="KW-0732">Signal</keyword>
<dbReference type="EMBL" id="FXSZ01000006">
    <property type="protein sequence ID" value="SMO67493.1"/>
    <property type="molecule type" value="Genomic_DNA"/>
</dbReference>
<evidence type="ECO:0000259" key="2">
    <source>
        <dbReference type="Pfam" id="PF17116"/>
    </source>
</evidence>
<proteinExistence type="predicted"/>
<evidence type="ECO:0000313" key="3">
    <source>
        <dbReference type="EMBL" id="SMO67493.1"/>
    </source>
</evidence>
<dbReference type="InterPro" id="IPR031345">
    <property type="entry name" value="T9SS_Plug_N"/>
</dbReference>
<sequence>MKSTLKVIILFFILFSSTKTVAVSDELVYKDWVYKPNIKTVQFYNVNQEQSTPIYVLGSADKLVFSFDDINGGSENYTYTFIHCTYDWKPSNVSSIDYLNGYSEDRINDYEYSLNTFQAYTHYKLALPNNNMKPLIGGNYLLKVYLNNDPNDLVITRRFYVLNNKVSIDAELARSSVINDRERKQKLNFIINHPAINVFNPQLEIKAVVTQNDRPDNAQVLTQPLFIRNNQLVYDNIDACVFNGGSEFRHIDTRSLRFFSDRIQDIVREKGKTDVYLFADADQSGMAYSSWTDINGTYLIRNQDGSRPETDGDYTWVHFSLAKPYTEVGDYYVFGKLSDWQIKEEFRLGYNEVAKTYQNKLLLKQGYYDYQYVYVSPEKPIDETVSEGNHFETENMYTIYVYYHPSGKRYDDLVGVRKIGTNIVLRIR</sequence>
<dbReference type="Proteomes" id="UP000315971">
    <property type="component" value="Unassembled WGS sequence"/>
</dbReference>
<feature type="domain" description="Type 9 secretion system plug protein N-terminal" evidence="2">
    <location>
        <begin position="38"/>
        <end position="162"/>
    </location>
</feature>
<gene>
    <name evidence="3" type="ORF">SAMN06265350_10615</name>
</gene>
<protein>
    <recommendedName>
        <fullName evidence="2">Type 9 secretion system plug protein N-terminal domain-containing protein</fullName>
    </recommendedName>
</protein>
<accession>A0A521D711</accession>
<organism evidence="3 4">
    <name type="scientific">Solitalea koreensis</name>
    <dbReference type="NCBI Taxonomy" id="543615"/>
    <lineage>
        <taxon>Bacteria</taxon>
        <taxon>Pseudomonadati</taxon>
        <taxon>Bacteroidota</taxon>
        <taxon>Sphingobacteriia</taxon>
        <taxon>Sphingobacteriales</taxon>
        <taxon>Sphingobacteriaceae</taxon>
        <taxon>Solitalea</taxon>
    </lineage>
</organism>
<evidence type="ECO:0000256" key="1">
    <source>
        <dbReference type="SAM" id="SignalP"/>
    </source>
</evidence>
<reference evidence="3 4" key="1">
    <citation type="submission" date="2017-05" db="EMBL/GenBank/DDBJ databases">
        <authorList>
            <person name="Varghese N."/>
            <person name="Submissions S."/>
        </authorList>
    </citation>
    <scope>NUCLEOTIDE SEQUENCE [LARGE SCALE GENOMIC DNA]</scope>
    <source>
        <strain evidence="3 4">DSM 21342</strain>
    </source>
</reference>
<feature type="signal peptide" evidence="1">
    <location>
        <begin position="1"/>
        <end position="22"/>
    </location>
</feature>
<feature type="chain" id="PRO_5022189956" description="Type 9 secretion system plug protein N-terminal domain-containing protein" evidence="1">
    <location>
        <begin position="23"/>
        <end position="428"/>
    </location>
</feature>
<evidence type="ECO:0000313" key="4">
    <source>
        <dbReference type="Proteomes" id="UP000315971"/>
    </source>
</evidence>